<dbReference type="EMBL" id="JAFKCV010000005">
    <property type="protein sequence ID" value="MBN7825866.1"/>
    <property type="molecule type" value="Genomic_DNA"/>
</dbReference>
<reference evidence="2" key="1">
    <citation type="submission" date="2021-03" db="EMBL/GenBank/DDBJ databases">
        <title>novel species isolated from a fishpond in China.</title>
        <authorList>
            <person name="Lu H."/>
            <person name="Cai Z."/>
        </authorList>
    </citation>
    <scope>NUCLEOTIDE SEQUENCE</scope>
    <source>
        <strain evidence="2">JCM 30855</strain>
    </source>
</reference>
<comment type="caution">
    <text evidence="2">The sequence shown here is derived from an EMBL/GenBank/DDBJ whole genome shotgun (WGS) entry which is preliminary data.</text>
</comment>
<dbReference type="Proteomes" id="UP000664654">
    <property type="component" value="Unassembled WGS sequence"/>
</dbReference>
<dbReference type="RefSeq" id="WP_206573971.1">
    <property type="nucleotide sequence ID" value="NZ_JAFKCV010000005.1"/>
</dbReference>
<sequence>MNDNQILFARQNDICFFKFVGEVRYTASGGLDRLIDKLFQDPGQCRDAVVDLREASYLDSTNLGLLAMIARKLITAHDHKPTLLSTNQEVNRILQSMCLDQVFILLDQPEKLGQPLQQWQQIEPDDRDRAKMLLTAHEALLELGEQNRQTFQPVVDMMRQELAGQQKP</sequence>
<feature type="domain" description="STAS" evidence="1">
    <location>
        <begin position="4"/>
        <end position="143"/>
    </location>
</feature>
<dbReference type="Gene3D" id="3.30.750.24">
    <property type="entry name" value="STAS domain"/>
    <property type="match status" value="1"/>
</dbReference>
<dbReference type="PANTHER" id="PTHR33495:SF2">
    <property type="entry name" value="ANTI-SIGMA FACTOR ANTAGONIST TM_1081-RELATED"/>
    <property type="match status" value="1"/>
</dbReference>
<organism evidence="2 3">
    <name type="scientific">Bowmanella dokdonensis</name>
    <dbReference type="NCBI Taxonomy" id="751969"/>
    <lineage>
        <taxon>Bacteria</taxon>
        <taxon>Pseudomonadati</taxon>
        <taxon>Pseudomonadota</taxon>
        <taxon>Gammaproteobacteria</taxon>
        <taxon>Alteromonadales</taxon>
        <taxon>Alteromonadaceae</taxon>
        <taxon>Bowmanella</taxon>
    </lineage>
</organism>
<dbReference type="PROSITE" id="PS50801">
    <property type="entry name" value="STAS"/>
    <property type="match status" value="1"/>
</dbReference>
<proteinExistence type="predicted"/>
<evidence type="ECO:0000313" key="2">
    <source>
        <dbReference type="EMBL" id="MBN7825866.1"/>
    </source>
</evidence>
<dbReference type="PANTHER" id="PTHR33495">
    <property type="entry name" value="ANTI-SIGMA FACTOR ANTAGONIST TM_1081-RELATED-RELATED"/>
    <property type="match status" value="1"/>
</dbReference>
<accession>A0A939DQ43</accession>
<dbReference type="CDD" id="cd07043">
    <property type="entry name" value="STAS_anti-anti-sigma_factors"/>
    <property type="match status" value="1"/>
</dbReference>
<dbReference type="AlphaFoldDB" id="A0A939DQ43"/>
<name>A0A939DQ43_9ALTE</name>
<dbReference type="InterPro" id="IPR002645">
    <property type="entry name" value="STAS_dom"/>
</dbReference>
<dbReference type="GO" id="GO:0043856">
    <property type="term" value="F:anti-sigma factor antagonist activity"/>
    <property type="evidence" value="ECO:0007669"/>
    <property type="project" value="TreeGrafter"/>
</dbReference>
<keyword evidence="3" id="KW-1185">Reference proteome</keyword>
<dbReference type="Pfam" id="PF01740">
    <property type="entry name" value="STAS"/>
    <property type="match status" value="1"/>
</dbReference>
<protein>
    <submittedName>
        <fullName evidence="2">STAS domain-containing protein</fullName>
    </submittedName>
</protein>
<evidence type="ECO:0000313" key="3">
    <source>
        <dbReference type="Proteomes" id="UP000664654"/>
    </source>
</evidence>
<dbReference type="InterPro" id="IPR036513">
    <property type="entry name" value="STAS_dom_sf"/>
</dbReference>
<gene>
    <name evidence="2" type="ORF">J0A66_11570</name>
</gene>
<dbReference type="SUPFAM" id="SSF52091">
    <property type="entry name" value="SpoIIaa-like"/>
    <property type="match status" value="1"/>
</dbReference>
<evidence type="ECO:0000259" key="1">
    <source>
        <dbReference type="PROSITE" id="PS50801"/>
    </source>
</evidence>